<dbReference type="Pfam" id="PF00048">
    <property type="entry name" value="IL8"/>
    <property type="match status" value="1"/>
</dbReference>
<dbReference type="InterPro" id="IPR039809">
    <property type="entry name" value="Chemokine_b/g/d"/>
</dbReference>
<dbReference type="PANTHER" id="PTHR12015">
    <property type="entry name" value="SMALL INDUCIBLE CYTOKINE A"/>
    <property type="match status" value="1"/>
</dbReference>
<dbReference type="Gene3D" id="2.40.50.40">
    <property type="match status" value="1"/>
</dbReference>
<evidence type="ECO:0000256" key="1">
    <source>
        <dbReference type="ARBA" id="ARBA00004613"/>
    </source>
</evidence>
<feature type="domain" description="Chemokine interleukin-8-like" evidence="6">
    <location>
        <begin position="29"/>
        <end position="87"/>
    </location>
</feature>
<evidence type="ECO:0000256" key="2">
    <source>
        <dbReference type="ARBA" id="ARBA00022514"/>
    </source>
</evidence>
<evidence type="ECO:0000313" key="7">
    <source>
        <dbReference type="EMBL" id="KAF7707723.1"/>
    </source>
</evidence>
<feature type="chain" id="PRO_5035847534" description="Chemokine interleukin-8-like domain-containing protein" evidence="5">
    <location>
        <begin position="22"/>
        <end position="97"/>
    </location>
</feature>
<dbReference type="SUPFAM" id="SSF54117">
    <property type="entry name" value="Interleukin 8-like chemokines"/>
    <property type="match status" value="1"/>
</dbReference>
<reference evidence="7" key="1">
    <citation type="submission" date="2020-08" db="EMBL/GenBank/DDBJ databases">
        <title>Chromosome-level assembly of Southern catfish (Silurus meridionalis) provides insights into visual adaptation to the nocturnal and benthic lifestyles.</title>
        <authorList>
            <person name="Zhang Y."/>
            <person name="Wang D."/>
            <person name="Peng Z."/>
        </authorList>
    </citation>
    <scope>NUCLEOTIDE SEQUENCE</scope>
    <source>
        <strain evidence="7">SWU-2019-XX</strain>
        <tissue evidence="7">Muscle</tissue>
    </source>
</reference>
<proteinExistence type="predicted"/>
<accession>A0A8T0BN73</accession>
<protein>
    <recommendedName>
        <fullName evidence="6">Chemokine interleukin-8-like domain-containing protein</fullName>
    </recommendedName>
</protein>
<gene>
    <name evidence="7" type="ORF">HF521_018941</name>
</gene>
<dbReference type="Proteomes" id="UP000606274">
    <property type="component" value="Unassembled WGS sequence"/>
</dbReference>
<dbReference type="AlphaFoldDB" id="A0A8T0BN73"/>
<dbReference type="InterPro" id="IPR001811">
    <property type="entry name" value="Chemokine_IL8-like_dom"/>
</dbReference>
<dbReference type="GO" id="GO:0006955">
    <property type="term" value="P:immune response"/>
    <property type="evidence" value="ECO:0007669"/>
    <property type="project" value="InterPro"/>
</dbReference>
<keyword evidence="4 5" id="KW-0732">Signal</keyword>
<dbReference type="CDD" id="cd00272">
    <property type="entry name" value="Chemokine_CC"/>
    <property type="match status" value="1"/>
</dbReference>
<sequence length="97" mass="11015">MRNLTVLLFVLSLCSFHLVFSAPIAFQFKDTCCSALTKFKIPLNNIVSYRKTGSSCPLKAFIFETKALRRFCVDPKASWVKNHITAVDLRKNSKSKL</sequence>
<keyword evidence="8" id="KW-1185">Reference proteome</keyword>
<dbReference type="PANTHER" id="PTHR12015:SF183">
    <property type="entry name" value="C-C MOTIF CHEMOKINE 3"/>
    <property type="match status" value="1"/>
</dbReference>
<keyword evidence="3" id="KW-0964">Secreted</keyword>
<feature type="signal peptide" evidence="5">
    <location>
        <begin position="1"/>
        <end position="21"/>
    </location>
</feature>
<dbReference type="EMBL" id="JABFDY010000005">
    <property type="protein sequence ID" value="KAF7707723.1"/>
    <property type="molecule type" value="Genomic_DNA"/>
</dbReference>
<evidence type="ECO:0000256" key="5">
    <source>
        <dbReference type="SAM" id="SignalP"/>
    </source>
</evidence>
<organism evidence="7 8">
    <name type="scientific">Silurus meridionalis</name>
    <name type="common">Southern catfish</name>
    <name type="synonym">Silurus soldatovi meridionalis</name>
    <dbReference type="NCBI Taxonomy" id="175797"/>
    <lineage>
        <taxon>Eukaryota</taxon>
        <taxon>Metazoa</taxon>
        <taxon>Chordata</taxon>
        <taxon>Craniata</taxon>
        <taxon>Vertebrata</taxon>
        <taxon>Euteleostomi</taxon>
        <taxon>Actinopterygii</taxon>
        <taxon>Neopterygii</taxon>
        <taxon>Teleostei</taxon>
        <taxon>Ostariophysi</taxon>
        <taxon>Siluriformes</taxon>
        <taxon>Siluridae</taxon>
        <taxon>Silurus</taxon>
    </lineage>
</organism>
<dbReference type="InterPro" id="IPR036048">
    <property type="entry name" value="Interleukin_8-like_sf"/>
</dbReference>
<dbReference type="SMART" id="SM00199">
    <property type="entry name" value="SCY"/>
    <property type="match status" value="1"/>
</dbReference>
<evidence type="ECO:0000256" key="4">
    <source>
        <dbReference type="ARBA" id="ARBA00022729"/>
    </source>
</evidence>
<comment type="subcellular location">
    <subcellularLocation>
        <location evidence="1">Secreted</location>
    </subcellularLocation>
</comment>
<keyword evidence="2" id="KW-0202">Cytokine</keyword>
<dbReference type="GO" id="GO:0008009">
    <property type="term" value="F:chemokine activity"/>
    <property type="evidence" value="ECO:0007669"/>
    <property type="project" value="InterPro"/>
</dbReference>
<evidence type="ECO:0000259" key="6">
    <source>
        <dbReference type="SMART" id="SM00199"/>
    </source>
</evidence>
<comment type="caution">
    <text evidence="7">The sequence shown here is derived from an EMBL/GenBank/DDBJ whole genome shotgun (WGS) entry which is preliminary data.</text>
</comment>
<evidence type="ECO:0000256" key="3">
    <source>
        <dbReference type="ARBA" id="ARBA00022525"/>
    </source>
</evidence>
<evidence type="ECO:0000313" key="8">
    <source>
        <dbReference type="Proteomes" id="UP000606274"/>
    </source>
</evidence>
<dbReference type="GO" id="GO:0005615">
    <property type="term" value="C:extracellular space"/>
    <property type="evidence" value="ECO:0007669"/>
    <property type="project" value="UniProtKB-KW"/>
</dbReference>
<name>A0A8T0BN73_SILME</name>